<organism evidence="1 2">
    <name type="scientific">Pangasius djambal</name>
    <dbReference type="NCBI Taxonomy" id="1691987"/>
    <lineage>
        <taxon>Eukaryota</taxon>
        <taxon>Metazoa</taxon>
        <taxon>Chordata</taxon>
        <taxon>Craniata</taxon>
        <taxon>Vertebrata</taxon>
        <taxon>Euteleostomi</taxon>
        <taxon>Actinopterygii</taxon>
        <taxon>Neopterygii</taxon>
        <taxon>Teleostei</taxon>
        <taxon>Ostariophysi</taxon>
        <taxon>Siluriformes</taxon>
        <taxon>Pangasiidae</taxon>
        <taxon>Pangasius</taxon>
    </lineage>
</organism>
<evidence type="ECO:0000313" key="1">
    <source>
        <dbReference type="EMBL" id="MCJ8741894.1"/>
    </source>
</evidence>
<keyword evidence="2" id="KW-1185">Reference proteome</keyword>
<comment type="caution">
    <text evidence="1">The sequence shown here is derived from an EMBL/GenBank/DDBJ whole genome shotgun (WGS) entry which is preliminary data.</text>
</comment>
<feature type="non-terminal residue" evidence="1">
    <location>
        <position position="105"/>
    </location>
</feature>
<dbReference type="EMBL" id="CM040990">
    <property type="protein sequence ID" value="MCJ8741894.1"/>
    <property type="molecule type" value="Genomic_DNA"/>
</dbReference>
<accession>A0ACC5Z1N0</accession>
<proteinExistence type="predicted"/>
<evidence type="ECO:0000313" key="2">
    <source>
        <dbReference type="Proteomes" id="UP000830395"/>
    </source>
</evidence>
<sequence>MTCVAPNINNAVIVGPKASSYNYNVSIRYECDKGYRMEGSDLLTCGENGWNPPPPKCNIVTCLKPPVINNGHVNLLKERYEYGQTVTYSCKEGFRLQGASTISCI</sequence>
<gene>
    <name evidence="1" type="ORF">PDJAM_G00076000</name>
</gene>
<protein>
    <submittedName>
        <fullName evidence="1">Uncharacterized protein</fullName>
    </submittedName>
</protein>
<name>A0ACC5Z1N0_9TELE</name>
<dbReference type="Proteomes" id="UP000830395">
    <property type="component" value="Chromosome 16"/>
</dbReference>
<reference evidence="1" key="1">
    <citation type="submission" date="2020-02" db="EMBL/GenBank/DDBJ databases">
        <title>Genome sequencing of the panga catfish, Pangasius djambal.</title>
        <authorList>
            <person name="Wen M."/>
            <person name="Zahm M."/>
            <person name="Roques C."/>
            <person name="Cabau C."/>
            <person name="Klopp C."/>
            <person name="Donnadieu C."/>
            <person name="Jouanno E."/>
            <person name="Avarre J.-C."/>
            <person name="Campet M."/>
            <person name="Ha T."/>
            <person name="Dugue R."/>
            <person name="Lampietro C."/>
            <person name="Louis A."/>
            <person name="Herpin A."/>
            <person name="Echchiki A."/>
            <person name="Berthelot C."/>
            <person name="Parey E."/>
            <person name="Roest-Crollius H."/>
            <person name="Braasch I."/>
            <person name="Postlethwait J.H."/>
            <person name="Bobe J."/>
            <person name="Montfort J."/>
            <person name="Bouchez O."/>
            <person name="Begum T."/>
            <person name="Schartl M."/>
            <person name="Gustiano R."/>
            <person name="Guiguen Y."/>
        </authorList>
    </citation>
    <scope>NUCLEOTIDE SEQUENCE</scope>
    <source>
        <strain evidence="1">Pdj_M5554</strain>
    </source>
</reference>